<dbReference type="PANTHER" id="PTHR11890:SF20">
    <property type="entry name" value="INTERLEUKIN-1 RECEPTOR ACCESSORY PROTEIN"/>
    <property type="match status" value="1"/>
</dbReference>
<evidence type="ECO:0000256" key="5">
    <source>
        <dbReference type="ARBA" id="ARBA00022737"/>
    </source>
</evidence>
<dbReference type="Pfam" id="PF18452">
    <property type="entry name" value="Ig_6"/>
    <property type="match status" value="1"/>
</dbReference>
<keyword evidence="4" id="KW-0732">Signal</keyword>
<keyword evidence="9 16" id="KW-0472">Membrane</keyword>
<reference evidence="19" key="2">
    <citation type="submission" date="2025-09" db="UniProtKB">
        <authorList>
            <consortium name="Ensembl"/>
        </authorList>
    </citation>
    <scope>IDENTIFICATION</scope>
</reference>
<accession>A0A8C4ZPT5</accession>
<dbReference type="PROSITE" id="PS50104">
    <property type="entry name" value="TIR"/>
    <property type="match status" value="1"/>
</dbReference>
<feature type="domain" description="TIR" evidence="17">
    <location>
        <begin position="439"/>
        <end position="583"/>
    </location>
</feature>
<organism evidence="19 20">
    <name type="scientific">Gadus morhua</name>
    <name type="common">Atlantic cod</name>
    <dbReference type="NCBI Taxonomy" id="8049"/>
    <lineage>
        <taxon>Eukaryota</taxon>
        <taxon>Metazoa</taxon>
        <taxon>Chordata</taxon>
        <taxon>Craniata</taxon>
        <taxon>Vertebrata</taxon>
        <taxon>Euteleostomi</taxon>
        <taxon>Actinopterygii</taxon>
        <taxon>Neopterygii</taxon>
        <taxon>Teleostei</taxon>
        <taxon>Neoteleostei</taxon>
        <taxon>Acanthomorphata</taxon>
        <taxon>Zeiogadaria</taxon>
        <taxon>Gadariae</taxon>
        <taxon>Gadiformes</taxon>
        <taxon>Gadoidei</taxon>
        <taxon>Gadidae</taxon>
        <taxon>Gadus</taxon>
    </lineage>
</organism>
<feature type="compositionally biased region" description="Low complexity" evidence="15">
    <location>
        <begin position="598"/>
        <end position="614"/>
    </location>
</feature>
<dbReference type="OMA" id="YICTVRY"/>
<evidence type="ECO:0000256" key="4">
    <source>
        <dbReference type="ARBA" id="ARBA00022729"/>
    </source>
</evidence>
<keyword evidence="6" id="KW-0378">Hydrolase</keyword>
<evidence type="ECO:0000256" key="6">
    <source>
        <dbReference type="ARBA" id="ARBA00022801"/>
    </source>
</evidence>
<evidence type="ECO:0000259" key="18">
    <source>
        <dbReference type="PROSITE" id="PS50835"/>
    </source>
</evidence>
<keyword evidence="8" id="KW-0520">NAD</keyword>
<dbReference type="PROSITE" id="PS50835">
    <property type="entry name" value="IG_LIKE"/>
    <property type="match status" value="3"/>
</dbReference>
<comment type="subcellular location">
    <subcellularLocation>
        <location evidence="1">Membrane</location>
        <topology evidence="1">Single-pass type I membrane protein</topology>
    </subcellularLocation>
</comment>
<feature type="transmembrane region" description="Helical" evidence="16">
    <location>
        <begin position="404"/>
        <end position="425"/>
    </location>
</feature>
<dbReference type="InterPro" id="IPR000157">
    <property type="entry name" value="TIR_dom"/>
</dbReference>
<evidence type="ECO:0000256" key="16">
    <source>
        <dbReference type="SAM" id="Phobius"/>
    </source>
</evidence>
<dbReference type="InterPro" id="IPR003599">
    <property type="entry name" value="Ig_sub"/>
</dbReference>
<evidence type="ECO:0000256" key="1">
    <source>
        <dbReference type="ARBA" id="ARBA00004479"/>
    </source>
</evidence>
<keyword evidence="11" id="KW-0675">Receptor</keyword>
<dbReference type="PRINTS" id="PR01536">
    <property type="entry name" value="INTRLKN1R12F"/>
</dbReference>
<evidence type="ECO:0000256" key="12">
    <source>
        <dbReference type="ARBA" id="ARBA00023180"/>
    </source>
</evidence>
<dbReference type="Proteomes" id="UP000694546">
    <property type="component" value="Chromosome 16"/>
</dbReference>
<dbReference type="OrthoDB" id="9166379at2759"/>
<dbReference type="Gene3D" id="3.40.50.10140">
    <property type="entry name" value="Toll/interleukin-1 receptor homology (TIR) domain"/>
    <property type="match status" value="1"/>
</dbReference>
<evidence type="ECO:0000256" key="7">
    <source>
        <dbReference type="ARBA" id="ARBA00022989"/>
    </source>
</evidence>
<keyword evidence="3 16" id="KW-0812">Transmembrane</keyword>
<evidence type="ECO:0000256" key="15">
    <source>
        <dbReference type="SAM" id="MobiDB-lite"/>
    </source>
</evidence>
<dbReference type="GO" id="GO:0016020">
    <property type="term" value="C:membrane"/>
    <property type="evidence" value="ECO:0007669"/>
    <property type="project" value="UniProtKB-SubCell"/>
</dbReference>
<dbReference type="GO" id="GO:0006954">
    <property type="term" value="P:inflammatory response"/>
    <property type="evidence" value="ECO:0007669"/>
    <property type="project" value="UniProtKB-KW"/>
</dbReference>
<dbReference type="Ensembl" id="ENSGMOT00000018612.2">
    <property type="protein sequence ID" value="ENSGMOP00000018165.2"/>
    <property type="gene ID" value="ENSGMOG00000016914.2"/>
</dbReference>
<evidence type="ECO:0000256" key="2">
    <source>
        <dbReference type="ARBA" id="ARBA00009752"/>
    </source>
</evidence>
<dbReference type="Pfam" id="PF01582">
    <property type="entry name" value="TIR"/>
    <property type="match status" value="1"/>
</dbReference>
<keyword evidence="14" id="KW-0393">Immunoglobulin domain</keyword>
<evidence type="ECO:0000256" key="11">
    <source>
        <dbReference type="ARBA" id="ARBA00023170"/>
    </source>
</evidence>
<dbReference type="GeneTree" id="ENSGT01150000286976"/>
<keyword evidence="10" id="KW-1015">Disulfide bond</keyword>
<evidence type="ECO:0000256" key="8">
    <source>
        <dbReference type="ARBA" id="ARBA00023027"/>
    </source>
</evidence>
<keyword evidence="13" id="KW-0395">Inflammatory response</keyword>
<dbReference type="GO" id="GO:0016787">
    <property type="term" value="F:hydrolase activity"/>
    <property type="evidence" value="ECO:0007669"/>
    <property type="project" value="UniProtKB-KW"/>
</dbReference>
<name>A0A8C4ZPT5_GADMO</name>
<dbReference type="InterPro" id="IPR013783">
    <property type="entry name" value="Ig-like_fold"/>
</dbReference>
<dbReference type="AlphaFoldDB" id="A0A8C4ZPT5"/>
<dbReference type="PANTHER" id="PTHR11890">
    <property type="entry name" value="INTERLEUKIN-1 RECEPTOR FAMILY MEMBER"/>
    <property type="match status" value="1"/>
</dbReference>
<dbReference type="InterPro" id="IPR035897">
    <property type="entry name" value="Toll_tir_struct_dom_sf"/>
</dbReference>
<feature type="domain" description="Ig-like" evidence="18">
    <location>
        <begin position="172"/>
        <end position="266"/>
    </location>
</feature>
<gene>
    <name evidence="19" type="primary">IL1RAP</name>
</gene>
<evidence type="ECO:0000256" key="13">
    <source>
        <dbReference type="ARBA" id="ARBA00023198"/>
    </source>
</evidence>
<feature type="domain" description="Ig-like" evidence="18">
    <location>
        <begin position="77"/>
        <end position="163"/>
    </location>
</feature>
<dbReference type="SUPFAM" id="SSF48726">
    <property type="entry name" value="Immunoglobulin"/>
    <property type="match status" value="3"/>
</dbReference>
<reference evidence="19" key="1">
    <citation type="submission" date="2025-08" db="UniProtKB">
        <authorList>
            <consortium name="Ensembl"/>
        </authorList>
    </citation>
    <scope>IDENTIFICATION</scope>
</reference>
<dbReference type="InterPro" id="IPR007110">
    <property type="entry name" value="Ig-like_dom"/>
</dbReference>
<dbReference type="PRINTS" id="PR01537">
    <property type="entry name" value="INTRLKN1R1F"/>
</dbReference>
<sequence length="629" mass="71237">MKLARIQAPQEPASGRRPVRERSGTGPYSMSVFIIFFWCLSATAGEHSTAITTSSDQSELLCHDWGMSVDAVRVINGEAGWLFCPLFSHSLYNYSSAHSSGLSLFWYHLPPEQDLERPIKYSQRVSKDRESLWFQPANENDTGQYICTLRNRTSCTKIAMSLGVVSSGTDCPHLVAMVPLTVPIPVQEGKTLSCPGLEHAAKMADSAPSVTWYHNCTKYPFWDHHREVKGDKLFVHQMGLMYEGLYYCRVSYTRKSLPLKFTRSLNVTAVSPSFTSKVPVILIPNKERKFHVRLGREAKLVCRVTFPFLENSPQAIWWTVDGKTLDSLTHTRFSETNRRVEEVTYGDQTVVRELLLTELQREDLMTEFNCSVKNNKGFSTKRAQLQEEAYSPSVELGCGLGGTLLLMLVLFLVYHVFWLELLLLYRSWFGTDERYTDEKEFDVYISYVRDGEEEQFAVSTLRHVLENHLGYSVCIFDRDSLPGGTITDETLSFVGRSRRLLVVLSPGFASRGTQALLELKAGLDHMALGGHLRVILVQYRPLKGQAWVGELRRARGVLAVLRWKGDKSKELTSRFWKRLRLELPLQRRKDSELGTVRTYQSQSSTSSQTGLLSPGGLAVHKAQYSGGKL</sequence>
<dbReference type="InterPro" id="IPR041416">
    <property type="entry name" value="IL-1RAcP-like_ig"/>
</dbReference>
<evidence type="ECO:0000313" key="19">
    <source>
        <dbReference type="Ensembl" id="ENSGMOP00000018165.2"/>
    </source>
</evidence>
<dbReference type="SMART" id="SM00255">
    <property type="entry name" value="TIR"/>
    <property type="match status" value="1"/>
</dbReference>
<proteinExistence type="inferred from homology"/>
<dbReference type="RefSeq" id="XP_030193064.1">
    <property type="nucleotide sequence ID" value="XM_030337204.1"/>
</dbReference>
<evidence type="ECO:0000256" key="10">
    <source>
        <dbReference type="ARBA" id="ARBA00023157"/>
    </source>
</evidence>
<dbReference type="InterPro" id="IPR015621">
    <property type="entry name" value="IL-1_rcpt_fam"/>
</dbReference>
<dbReference type="Gene3D" id="2.60.40.10">
    <property type="entry name" value="Immunoglobulins"/>
    <property type="match status" value="3"/>
</dbReference>
<feature type="region of interest" description="Disordered" evidence="15">
    <location>
        <begin position="594"/>
        <end position="614"/>
    </location>
</feature>
<dbReference type="InterPro" id="IPR036179">
    <property type="entry name" value="Ig-like_dom_sf"/>
</dbReference>
<dbReference type="SUPFAM" id="SSF52200">
    <property type="entry name" value="Toll/Interleukin receptor TIR domain"/>
    <property type="match status" value="1"/>
</dbReference>
<dbReference type="InterPro" id="IPR004074">
    <property type="entry name" value="IL-1_rcpt_I/II-typ"/>
</dbReference>
<dbReference type="GO" id="GO:0004908">
    <property type="term" value="F:interleukin-1 receptor activity"/>
    <property type="evidence" value="ECO:0007669"/>
    <property type="project" value="InterPro"/>
</dbReference>
<keyword evidence="12" id="KW-0325">Glycoprotein</keyword>
<evidence type="ECO:0000256" key="14">
    <source>
        <dbReference type="ARBA" id="ARBA00023319"/>
    </source>
</evidence>
<keyword evidence="7 16" id="KW-1133">Transmembrane helix</keyword>
<evidence type="ECO:0000259" key="17">
    <source>
        <dbReference type="PROSITE" id="PS50104"/>
    </source>
</evidence>
<protein>
    <submittedName>
        <fullName evidence="19">Interleukin 1 receptor accessory protein</fullName>
    </submittedName>
</protein>
<feature type="region of interest" description="Disordered" evidence="15">
    <location>
        <begin position="1"/>
        <end position="23"/>
    </location>
</feature>
<keyword evidence="20" id="KW-1185">Reference proteome</keyword>
<dbReference type="GeneID" id="115528838"/>
<evidence type="ECO:0000256" key="3">
    <source>
        <dbReference type="ARBA" id="ARBA00022692"/>
    </source>
</evidence>
<keyword evidence="5" id="KW-0677">Repeat</keyword>
<evidence type="ECO:0000256" key="9">
    <source>
        <dbReference type="ARBA" id="ARBA00023136"/>
    </source>
</evidence>
<evidence type="ECO:0000313" key="20">
    <source>
        <dbReference type="Proteomes" id="UP000694546"/>
    </source>
</evidence>
<dbReference type="SMART" id="SM00409">
    <property type="entry name" value="IG"/>
    <property type="match status" value="3"/>
</dbReference>
<feature type="domain" description="Ig-like" evidence="18">
    <location>
        <begin position="279"/>
        <end position="386"/>
    </location>
</feature>
<comment type="similarity">
    <text evidence="2">Belongs to the interleukin-1 receptor family.</text>
</comment>